<feature type="non-terminal residue" evidence="2">
    <location>
        <position position="145"/>
    </location>
</feature>
<protein>
    <submittedName>
        <fullName evidence="2">Uncharacterized protein</fullName>
    </submittedName>
</protein>
<keyword evidence="3" id="KW-1185">Reference proteome</keyword>
<accession>A0A9W8CA55</accession>
<comment type="caution">
    <text evidence="2">The sequence shown here is derived from an EMBL/GenBank/DDBJ whole genome shotgun (WGS) entry which is preliminary data.</text>
</comment>
<feature type="signal peptide" evidence="1">
    <location>
        <begin position="1"/>
        <end position="27"/>
    </location>
</feature>
<evidence type="ECO:0000256" key="1">
    <source>
        <dbReference type="SAM" id="SignalP"/>
    </source>
</evidence>
<name>A0A9W8CA55_TRIRA</name>
<proteinExistence type="predicted"/>
<evidence type="ECO:0000313" key="2">
    <source>
        <dbReference type="EMBL" id="KAI7812262.1"/>
    </source>
</evidence>
<dbReference type="EMBL" id="JAFHDT010000003">
    <property type="protein sequence ID" value="KAI7812262.1"/>
    <property type="molecule type" value="Genomic_DNA"/>
</dbReference>
<gene>
    <name evidence="2" type="ORF">IRJ41_022542</name>
</gene>
<organism evidence="2 3">
    <name type="scientific">Triplophysa rosa</name>
    <name type="common">Cave loach</name>
    <dbReference type="NCBI Taxonomy" id="992332"/>
    <lineage>
        <taxon>Eukaryota</taxon>
        <taxon>Metazoa</taxon>
        <taxon>Chordata</taxon>
        <taxon>Craniata</taxon>
        <taxon>Vertebrata</taxon>
        <taxon>Euteleostomi</taxon>
        <taxon>Actinopterygii</taxon>
        <taxon>Neopterygii</taxon>
        <taxon>Teleostei</taxon>
        <taxon>Ostariophysi</taxon>
        <taxon>Cypriniformes</taxon>
        <taxon>Nemacheilidae</taxon>
        <taxon>Triplophysa</taxon>
    </lineage>
</organism>
<evidence type="ECO:0000313" key="3">
    <source>
        <dbReference type="Proteomes" id="UP001059041"/>
    </source>
</evidence>
<sequence length="145" mass="16532">FNTRDGPRARLSVLLLTTLLTIPGDERQTPAVCRRAWPSPPSVTVTAQTNHRGQSQRDAADAHFMNIHGCASAEGFRRLYHLNADLETCDIAIRYEPINSISSPTFRYERASVRRRESRFYISPHSSVCPPKMQLHGCERARKRR</sequence>
<dbReference type="AlphaFoldDB" id="A0A9W8CA55"/>
<dbReference type="Proteomes" id="UP001059041">
    <property type="component" value="Linkage Group LG3"/>
</dbReference>
<feature type="chain" id="PRO_5040771010" evidence="1">
    <location>
        <begin position="28"/>
        <end position="145"/>
    </location>
</feature>
<reference evidence="2" key="1">
    <citation type="submission" date="2021-02" db="EMBL/GenBank/DDBJ databases">
        <title>Comparative genomics reveals that relaxation of natural selection precedes convergent phenotypic evolution of cavefish.</title>
        <authorList>
            <person name="Peng Z."/>
        </authorList>
    </citation>
    <scope>NUCLEOTIDE SEQUENCE</scope>
    <source>
        <tissue evidence="2">Muscle</tissue>
    </source>
</reference>
<keyword evidence="1" id="KW-0732">Signal</keyword>